<dbReference type="Pfam" id="PF20511">
    <property type="entry name" value="PMI_typeI_cat"/>
    <property type="match status" value="1"/>
</dbReference>
<reference evidence="7 8" key="1">
    <citation type="submission" date="2021-06" db="EMBL/GenBank/DDBJ databases">
        <title>Complete genome of Haloferula helveola possessing various polysaccharide degrading enzymes.</title>
        <authorList>
            <person name="Takami H."/>
            <person name="Huang C."/>
            <person name="Hamasaki K."/>
        </authorList>
    </citation>
    <scope>NUCLEOTIDE SEQUENCE [LARGE SCALE GENOMIC DNA]</scope>
    <source>
        <strain evidence="7 8">CN-1</strain>
    </source>
</reference>
<dbReference type="CDD" id="cd07010">
    <property type="entry name" value="cupin_PMI_type_I_N_bac"/>
    <property type="match status" value="1"/>
</dbReference>
<evidence type="ECO:0000313" key="8">
    <source>
        <dbReference type="Proteomes" id="UP001374893"/>
    </source>
</evidence>
<keyword evidence="1" id="KW-0479">Metal-binding</keyword>
<dbReference type="Pfam" id="PF21621">
    <property type="entry name" value="MPI_cupin_dom"/>
    <property type="match status" value="1"/>
</dbReference>
<gene>
    <name evidence="7" type="primary">pmi</name>
    <name evidence="7" type="ORF">HAHE_23380</name>
</gene>
<dbReference type="PANTHER" id="PTHR42742:SF3">
    <property type="entry name" value="FRUCTOKINASE"/>
    <property type="match status" value="1"/>
</dbReference>
<protein>
    <recommendedName>
        <fullName evidence="3">Phosphohexomutase</fullName>
    </recommendedName>
    <alternativeName>
        <fullName evidence="4">Phosphomannose isomerase</fullName>
    </alternativeName>
</protein>
<proteinExistence type="predicted"/>
<dbReference type="InterPro" id="IPR014710">
    <property type="entry name" value="RmlC-like_jellyroll"/>
</dbReference>
<dbReference type="PANTHER" id="PTHR42742">
    <property type="entry name" value="TRANSCRIPTIONAL REPRESSOR MPRA"/>
    <property type="match status" value="1"/>
</dbReference>
<evidence type="ECO:0000259" key="6">
    <source>
        <dbReference type="Pfam" id="PF21621"/>
    </source>
</evidence>
<evidence type="ECO:0000256" key="3">
    <source>
        <dbReference type="ARBA" id="ARBA00029741"/>
    </source>
</evidence>
<evidence type="ECO:0000256" key="2">
    <source>
        <dbReference type="ARBA" id="ARBA00022833"/>
    </source>
</evidence>
<keyword evidence="2" id="KW-0862">Zinc</keyword>
<feature type="domain" description="Phosphomannose isomerase type I catalytic" evidence="5">
    <location>
        <begin position="8"/>
        <end position="103"/>
    </location>
</feature>
<dbReference type="InterPro" id="IPR014628">
    <property type="entry name" value="Man6P_isomerase_Firm_short"/>
</dbReference>
<dbReference type="PIRSF" id="PIRSF036894">
    <property type="entry name" value="PMI_Firm_short"/>
    <property type="match status" value="1"/>
</dbReference>
<dbReference type="EMBL" id="AP024702">
    <property type="protein sequence ID" value="BCX48430.1"/>
    <property type="molecule type" value="Genomic_DNA"/>
</dbReference>
<organism evidence="7 8">
    <name type="scientific">Haloferula helveola</name>
    <dbReference type="NCBI Taxonomy" id="490095"/>
    <lineage>
        <taxon>Bacteria</taxon>
        <taxon>Pseudomonadati</taxon>
        <taxon>Verrucomicrobiota</taxon>
        <taxon>Verrucomicrobiia</taxon>
        <taxon>Verrucomicrobiales</taxon>
        <taxon>Verrucomicrobiaceae</taxon>
        <taxon>Haloferula</taxon>
    </lineage>
</organism>
<evidence type="ECO:0000259" key="5">
    <source>
        <dbReference type="Pfam" id="PF20511"/>
    </source>
</evidence>
<evidence type="ECO:0000256" key="4">
    <source>
        <dbReference type="ARBA" id="ARBA00030762"/>
    </source>
</evidence>
<evidence type="ECO:0000313" key="7">
    <source>
        <dbReference type="EMBL" id="BCX48430.1"/>
    </source>
</evidence>
<dbReference type="Proteomes" id="UP001374893">
    <property type="component" value="Chromosome"/>
</dbReference>
<dbReference type="InterPro" id="IPR051804">
    <property type="entry name" value="Carb_Metab_Reg_Kinase/Isom"/>
</dbReference>
<sequence length="311" mass="33936">MSAISFTPLYMQRVWGGRTLESEYGRRLPDGAPYGESWEIVDREDEQSVVADGPLAGKTLHELWTGHRGEIFGDGLPESPRFPLLIKVLDARDDLSIQVHPPAAIAPALGGEPKTEMWYIAQAEPGAKLYAGLKAGVTRGDFETALGDGTVADAVHAIEPTAGESIFIPSGRLHAIGAGFLIHEIQQNSDTTYRVFDWNRMGLDGQPRELHVESSLRSIDFNDYEPGMDEANGTVLAECEYFRVEKLDLSDGESFGNAKADRFSIFSVAEGQVAEADGRTFTKGDFFLLPVGSDQLRSQGTSTILRTTIPT</sequence>
<keyword evidence="8" id="KW-1185">Reference proteome</keyword>
<evidence type="ECO:0000256" key="1">
    <source>
        <dbReference type="ARBA" id="ARBA00022723"/>
    </source>
</evidence>
<dbReference type="InterPro" id="IPR046457">
    <property type="entry name" value="PMI_typeI_cat"/>
</dbReference>
<keyword evidence="7" id="KW-0413">Isomerase</keyword>
<dbReference type="InterPro" id="IPR011051">
    <property type="entry name" value="RmlC_Cupin_sf"/>
</dbReference>
<accession>A0ABM7REC6</accession>
<name>A0ABM7REC6_9BACT</name>
<dbReference type="SUPFAM" id="SSF51182">
    <property type="entry name" value="RmlC-like cupins"/>
    <property type="match status" value="1"/>
</dbReference>
<dbReference type="Gene3D" id="2.60.120.10">
    <property type="entry name" value="Jelly Rolls"/>
    <property type="match status" value="2"/>
</dbReference>
<feature type="domain" description="Mannose-6-phosphate isomerase cupin" evidence="6">
    <location>
        <begin position="235"/>
        <end position="307"/>
    </location>
</feature>
<dbReference type="InterPro" id="IPR049071">
    <property type="entry name" value="MPI_cupin_dom"/>
</dbReference>
<dbReference type="GO" id="GO:0016853">
    <property type="term" value="F:isomerase activity"/>
    <property type="evidence" value="ECO:0007669"/>
    <property type="project" value="UniProtKB-KW"/>
</dbReference>
<dbReference type="RefSeq" id="WP_338684650.1">
    <property type="nucleotide sequence ID" value="NZ_AP024702.1"/>
</dbReference>